<reference evidence="1 2" key="1">
    <citation type="journal article" date="2016" name="Front. Microbiol.">
        <title>Comparative Genomics Analysis of Streptomyces Species Reveals Their Adaptation to the Marine Environment and Their Diversity at the Genomic Level.</title>
        <authorList>
            <person name="Tian X."/>
            <person name="Zhang Z."/>
            <person name="Yang T."/>
            <person name="Chen M."/>
            <person name="Li J."/>
            <person name="Chen F."/>
            <person name="Yang J."/>
            <person name="Li W."/>
            <person name="Zhang B."/>
            <person name="Zhang Z."/>
            <person name="Wu J."/>
            <person name="Zhang C."/>
            <person name="Long L."/>
            <person name="Xiao J."/>
        </authorList>
    </citation>
    <scope>NUCLEOTIDE SEQUENCE [LARGE SCALE GENOMIC DNA]</scope>
    <source>
        <strain evidence="1 2">SCSIO 10390</strain>
    </source>
</reference>
<dbReference type="Proteomes" id="UP000176087">
    <property type="component" value="Unassembled WGS sequence"/>
</dbReference>
<evidence type="ECO:0000313" key="1">
    <source>
        <dbReference type="EMBL" id="OEU89877.1"/>
    </source>
</evidence>
<comment type="caution">
    <text evidence="1">The sequence shown here is derived from an EMBL/GenBank/DDBJ whole genome shotgun (WGS) entry which is preliminary data.</text>
</comment>
<protein>
    <recommendedName>
        <fullName evidence="3">Polymerase beta nucleotidyltransferase domain-containing protein</fullName>
    </recommendedName>
</protein>
<dbReference type="AlphaFoldDB" id="A0A1E7JNL0"/>
<evidence type="ECO:0000313" key="2">
    <source>
        <dbReference type="Proteomes" id="UP000176087"/>
    </source>
</evidence>
<dbReference type="Gene3D" id="3.30.460.10">
    <property type="entry name" value="Beta Polymerase, domain 2"/>
    <property type="match status" value="1"/>
</dbReference>
<proteinExistence type="predicted"/>
<dbReference type="InterPro" id="IPR043519">
    <property type="entry name" value="NT_sf"/>
</dbReference>
<dbReference type="STRING" id="933944.AN215_09430"/>
<dbReference type="EMBL" id="LJGT01000038">
    <property type="protein sequence ID" value="OEU89877.1"/>
    <property type="molecule type" value="Genomic_DNA"/>
</dbReference>
<accession>A0A1E7JNL0</accession>
<dbReference type="SUPFAM" id="SSF81301">
    <property type="entry name" value="Nucleotidyltransferase"/>
    <property type="match status" value="1"/>
</dbReference>
<organism evidence="1 2">
    <name type="scientific">Streptomyces abyssalis</name>
    <dbReference type="NCBI Taxonomy" id="933944"/>
    <lineage>
        <taxon>Bacteria</taxon>
        <taxon>Bacillati</taxon>
        <taxon>Actinomycetota</taxon>
        <taxon>Actinomycetes</taxon>
        <taxon>Kitasatosporales</taxon>
        <taxon>Streptomycetaceae</taxon>
        <taxon>Streptomyces</taxon>
    </lineage>
</organism>
<keyword evidence="2" id="KW-1185">Reference proteome</keyword>
<name>A0A1E7JNL0_9ACTN</name>
<evidence type="ECO:0008006" key="3">
    <source>
        <dbReference type="Google" id="ProtNLM"/>
    </source>
</evidence>
<sequence length="151" mass="16283">MVAAHHQGYGVCMADPRESLRRLAVAAADGELDSLCRAFGAELLVAFGSAVRTGSEPQDLDIAVLFRRDGTRPDLLGFLDGLSTLAQSTVIDLMDLGRAGPVARERALVGGITLVELTPGALAREQMHAITERMDTAWLRRLNLELMARGR</sequence>
<gene>
    <name evidence="1" type="ORF">AN215_09430</name>
</gene>